<keyword evidence="2 4" id="KW-0238">DNA-binding</keyword>
<dbReference type="PANTHER" id="PTHR30055:SF227">
    <property type="entry name" value="TRANSCRIPTIONAL REGULATORY PROTEIN (PROBABLY TETR-FAMILY)-RELATED"/>
    <property type="match status" value="1"/>
</dbReference>
<dbReference type="PRINTS" id="PR00455">
    <property type="entry name" value="HTHTETR"/>
</dbReference>
<keyword evidence="7" id="KW-1185">Reference proteome</keyword>
<dbReference type="PANTHER" id="PTHR30055">
    <property type="entry name" value="HTH-TYPE TRANSCRIPTIONAL REGULATOR RUTR"/>
    <property type="match status" value="1"/>
</dbReference>
<organism evidence="6 7">
    <name type="scientific">Schaalia hyovaginalis</name>
    <dbReference type="NCBI Taxonomy" id="29316"/>
    <lineage>
        <taxon>Bacteria</taxon>
        <taxon>Bacillati</taxon>
        <taxon>Actinomycetota</taxon>
        <taxon>Actinomycetes</taxon>
        <taxon>Actinomycetales</taxon>
        <taxon>Actinomycetaceae</taxon>
        <taxon>Schaalia</taxon>
    </lineage>
</organism>
<reference evidence="6" key="1">
    <citation type="submission" date="2020-08" db="EMBL/GenBank/DDBJ databases">
        <title>Sequencing the genomes of 1000 actinobacteria strains.</title>
        <authorList>
            <person name="Klenk H.-P."/>
        </authorList>
    </citation>
    <scope>NUCLEOTIDE SEQUENCE</scope>
    <source>
        <strain evidence="6">DSM 10695</strain>
    </source>
</reference>
<gene>
    <name evidence="6" type="ORF">HD592_000748</name>
</gene>
<dbReference type="SUPFAM" id="SSF48498">
    <property type="entry name" value="Tetracyclin repressor-like, C-terminal domain"/>
    <property type="match status" value="1"/>
</dbReference>
<dbReference type="InterPro" id="IPR045823">
    <property type="entry name" value="TetR_C_32"/>
</dbReference>
<evidence type="ECO:0000256" key="1">
    <source>
        <dbReference type="ARBA" id="ARBA00023015"/>
    </source>
</evidence>
<keyword evidence="1" id="KW-0805">Transcription regulation</keyword>
<sequence length="213" mass="23542">MGQKRTRMSGFARREQLVEVGRSLFALKGFDATSVEEIAAKAKVSKPVVYEHFGGKEGLYAVVVDREVQSLVTSLHSSLESSDRPRILLENATLALLEYIESNSDGFRVLVRDAPKDRTQGSFSSVLGDVASRVEHLLAEQFAKGDISPALAPLYAQMLVGLIAQVGQWWLDERRMKKDEVAAHVVNLVWNGVRHMQPKPTLLVCQEPGAAKE</sequence>
<dbReference type="InterPro" id="IPR001647">
    <property type="entry name" value="HTH_TetR"/>
</dbReference>
<dbReference type="PROSITE" id="PS01081">
    <property type="entry name" value="HTH_TETR_1"/>
    <property type="match status" value="1"/>
</dbReference>
<dbReference type="Pfam" id="PF00440">
    <property type="entry name" value="TetR_N"/>
    <property type="match status" value="1"/>
</dbReference>
<feature type="DNA-binding region" description="H-T-H motif" evidence="4">
    <location>
        <begin position="34"/>
        <end position="53"/>
    </location>
</feature>
<dbReference type="InterPro" id="IPR050109">
    <property type="entry name" value="HTH-type_TetR-like_transc_reg"/>
</dbReference>
<dbReference type="EMBL" id="JACHMK010000001">
    <property type="protein sequence ID" value="MBB6334183.1"/>
    <property type="molecule type" value="Genomic_DNA"/>
</dbReference>
<keyword evidence="3" id="KW-0804">Transcription</keyword>
<protein>
    <submittedName>
        <fullName evidence="6">AcrR family transcriptional regulator</fullName>
    </submittedName>
</protein>
<dbReference type="AlphaFoldDB" id="A0A923E1E4"/>
<feature type="domain" description="HTH tetR-type" evidence="5">
    <location>
        <begin position="11"/>
        <end position="71"/>
    </location>
</feature>
<dbReference type="RefSeq" id="WP_184451986.1">
    <property type="nucleotide sequence ID" value="NZ_JACHMK010000001.1"/>
</dbReference>
<dbReference type="Proteomes" id="UP000617426">
    <property type="component" value="Unassembled WGS sequence"/>
</dbReference>
<dbReference type="InterPro" id="IPR009057">
    <property type="entry name" value="Homeodomain-like_sf"/>
</dbReference>
<dbReference type="Gene3D" id="1.10.357.10">
    <property type="entry name" value="Tetracycline Repressor, domain 2"/>
    <property type="match status" value="1"/>
</dbReference>
<dbReference type="GeneID" id="85977770"/>
<evidence type="ECO:0000313" key="7">
    <source>
        <dbReference type="Proteomes" id="UP000617426"/>
    </source>
</evidence>
<evidence type="ECO:0000259" key="5">
    <source>
        <dbReference type="PROSITE" id="PS50977"/>
    </source>
</evidence>
<accession>A0A923E1E4</accession>
<name>A0A923E1E4_9ACTO</name>
<dbReference type="FunFam" id="1.10.10.60:FF:000141">
    <property type="entry name" value="TetR family transcriptional regulator"/>
    <property type="match status" value="1"/>
</dbReference>
<dbReference type="InterPro" id="IPR036271">
    <property type="entry name" value="Tet_transcr_reg_TetR-rel_C_sf"/>
</dbReference>
<evidence type="ECO:0000313" key="6">
    <source>
        <dbReference type="EMBL" id="MBB6334183.1"/>
    </source>
</evidence>
<comment type="caution">
    <text evidence="6">The sequence shown here is derived from an EMBL/GenBank/DDBJ whole genome shotgun (WGS) entry which is preliminary data.</text>
</comment>
<dbReference type="SUPFAM" id="SSF46689">
    <property type="entry name" value="Homeodomain-like"/>
    <property type="match status" value="1"/>
</dbReference>
<dbReference type="GO" id="GO:0045892">
    <property type="term" value="P:negative regulation of DNA-templated transcription"/>
    <property type="evidence" value="ECO:0007669"/>
    <property type="project" value="UniProtKB-ARBA"/>
</dbReference>
<evidence type="ECO:0000256" key="3">
    <source>
        <dbReference type="ARBA" id="ARBA00023163"/>
    </source>
</evidence>
<evidence type="ECO:0000256" key="2">
    <source>
        <dbReference type="ARBA" id="ARBA00023125"/>
    </source>
</evidence>
<proteinExistence type="predicted"/>
<dbReference type="GO" id="GO:0000976">
    <property type="term" value="F:transcription cis-regulatory region binding"/>
    <property type="evidence" value="ECO:0007669"/>
    <property type="project" value="TreeGrafter"/>
</dbReference>
<dbReference type="InterPro" id="IPR023772">
    <property type="entry name" value="DNA-bd_HTH_TetR-type_CS"/>
</dbReference>
<dbReference type="Pfam" id="PF19344">
    <property type="entry name" value="TetR_C_32"/>
    <property type="match status" value="1"/>
</dbReference>
<dbReference type="GO" id="GO:0003700">
    <property type="term" value="F:DNA-binding transcription factor activity"/>
    <property type="evidence" value="ECO:0007669"/>
    <property type="project" value="TreeGrafter"/>
</dbReference>
<evidence type="ECO:0000256" key="4">
    <source>
        <dbReference type="PROSITE-ProRule" id="PRU00335"/>
    </source>
</evidence>
<dbReference type="PROSITE" id="PS50977">
    <property type="entry name" value="HTH_TETR_2"/>
    <property type="match status" value="1"/>
</dbReference>